<keyword evidence="6" id="KW-1185">Reference proteome</keyword>
<protein>
    <submittedName>
        <fullName evidence="5">Efflux RND transporter periplasmic adaptor subunit</fullName>
    </submittedName>
</protein>
<comment type="similarity">
    <text evidence="1">Belongs to the membrane fusion protein (MFP) (TC 8.A.1) family.</text>
</comment>
<dbReference type="SUPFAM" id="SSF111369">
    <property type="entry name" value="HlyD-like secretion proteins"/>
    <property type="match status" value="1"/>
</dbReference>
<dbReference type="GO" id="GO:0015562">
    <property type="term" value="F:efflux transmembrane transporter activity"/>
    <property type="evidence" value="ECO:0007669"/>
    <property type="project" value="TreeGrafter"/>
</dbReference>
<evidence type="ECO:0000256" key="1">
    <source>
        <dbReference type="ARBA" id="ARBA00009477"/>
    </source>
</evidence>
<feature type="domain" description="CzcB-like barrel-sandwich hybrid" evidence="4">
    <location>
        <begin position="69"/>
        <end position="209"/>
    </location>
</feature>
<dbReference type="RefSeq" id="WP_119374559.1">
    <property type="nucleotide sequence ID" value="NZ_QWFX01000005.1"/>
</dbReference>
<dbReference type="InterPro" id="IPR058647">
    <property type="entry name" value="BSH_CzcB-like"/>
</dbReference>
<dbReference type="EMBL" id="QWFX01000005">
    <property type="protein sequence ID" value="RIJ32478.1"/>
    <property type="molecule type" value="Genomic_DNA"/>
</dbReference>
<feature type="coiled-coil region" evidence="2">
    <location>
        <begin position="111"/>
        <end position="177"/>
    </location>
</feature>
<dbReference type="Gene3D" id="2.40.420.20">
    <property type="match status" value="1"/>
</dbReference>
<organism evidence="5 6">
    <name type="scientific">Henriciella mobilis</name>
    <dbReference type="NCBI Taxonomy" id="2305467"/>
    <lineage>
        <taxon>Bacteria</taxon>
        <taxon>Pseudomonadati</taxon>
        <taxon>Pseudomonadota</taxon>
        <taxon>Alphaproteobacteria</taxon>
        <taxon>Hyphomonadales</taxon>
        <taxon>Hyphomonadaceae</taxon>
        <taxon>Henriciella</taxon>
    </lineage>
</organism>
<feature type="region of interest" description="Disordered" evidence="3">
    <location>
        <begin position="388"/>
        <end position="423"/>
    </location>
</feature>
<reference evidence="5 6" key="1">
    <citation type="submission" date="2018-08" db="EMBL/GenBank/DDBJ databases">
        <title>Henriciella mobilis sp. nov., isolated from seawater.</title>
        <authorList>
            <person name="Cheng H."/>
            <person name="Wu Y.-H."/>
            <person name="Xu X.-W."/>
            <person name="Guo L.-L."/>
        </authorList>
    </citation>
    <scope>NUCLEOTIDE SEQUENCE [LARGE SCALE GENOMIC DNA]</scope>
    <source>
        <strain evidence="5 6">JN25</strain>
    </source>
</reference>
<dbReference type="PANTHER" id="PTHR30469">
    <property type="entry name" value="MULTIDRUG RESISTANCE PROTEIN MDTA"/>
    <property type="match status" value="1"/>
</dbReference>
<dbReference type="Gene3D" id="2.40.50.100">
    <property type="match status" value="1"/>
</dbReference>
<dbReference type="Gene3D" id="1.10.287.470">
    <property type="entry name" value="Helix hairpin bin"/>
    <property type="match status" value="1"/>
</dbReference>
<dbReference type="Gene3D" id="2.40.30.170">
    <property type="match status" value="1"/>
</dbReference>
<dbReference type="InterPro" id="IPR006143">
    <property type="entry name" value="RND_pump_MFP"/>
</dbReference>
<dbReference type="AlphaFoldDB" id="A0A399RMP9"/>
<dbReference type="NCBIfam" id="TIGR01730">
    <property type="entry name" value="RND_mfp"/>
    <property type="match status" value="1"/>
</dbReference>
<accession>A0A399RMP9</accession>
<comment type="caution">
    <text evidence="5">The sequence shown here is derived from an EMBL/GenBank/DDBJ whole genome shotgun (WGS) entry which is preliminary data.</text>
</comment>
<gene>
    <name evidence="5" type="ORF">D1223_01075</name>
</gene>
<dbReference type="Proteomes" id="UP000266385">
    <property type="component" value="Unassembled WGS sequence"/>
</dbReference>
<sequence>MKRIIALLLPVLVLIGLVGGGFVLMQLFKPPVEKAEEQPRGLSVFAEAAELTDLSMTVAAQGEVRPKRQIVVAPQIAGRISYVSPDFLDGGFIRQGQVLVRLESADYELAVTRARSIVASAEQRLARERAEADLARQDIRELGIEDPSPLALREPQLAEATANLESAKAQLADAQLALNRTAVTAPFSGRVRERDADLGQFVSPGQSLGTIFATDVVEVSLPLSDDDLGRVGLPLAFAETKDNPGPQVTFTANVGGEMRTWEGRVRRTSAALNPQTRLINVIAELDDPYGEGADNGVPMAPGLFVNASIEGRMIQNVVKVPRAALRGVDEVFIGDGPAGELHIRKVDVAFSDEDGAYVRSGVEPGELAIVSPIQAAFEGMNIQVVERMPDGSLIPRTPRKMSDDEDTPETSTLVSGDVDGAAQ</sequence>
<dbReference type="Pfam" id="PF25973">
    <property type="entry name" value="BSH_CzcB"/>
    <property type="match status" value="1"/>
</dbReference>
<evidence type="ECO:0000313" key="6">
    <source>
        <dbReference type="Proteomes" id="UP000266385"/>
    </source>
</evidence>
<name>A0A399RMP9_9PROT</name>
<evidence type="ECO:0000256" key="2">
    <source>
        <dbReference type="SAM" id="Coils"/>
    </source>
</evidence>
<evidence type="ECO:0000259" key="4">
    <source>
        <dbReference type="Pfam" id="PF25973"/>
    </source>
</evidence>
<keyword evidence="2" id="KW-0175">Coiled coil</keyword>
<dbReference type="GO" id="GO:1990281">
    <property type="term" value="C:efflux pump complex"/>
    <property type="evidence" value="ECO:0007669"/>
    <property type="project" value="TreeGrafter"/>
</dbReference>
<dbReference type="OrthoDB" id="7811737at2"/>
<dbReference type="PANTHER" id="PTHR30469:SF12">
    <property type="entry name" value="MULTIDRUG RESISTANCE PROTEIN MDTA"/>
    <property type="match status" value="1"/>
</dbReference>
<evidence type="ECO:0000313" key="5">
    <source>
        <dbReference type="EMBL" id="RIJ32478.1"/>
    </source>
</evidence>
<evidence type="ECO:0000256" key="3">
    <source>
        <dbReference type="SAM" id="MobiDB-lite"/>
    </source>
</evidence>
<proteinExistence type="inferred from homology"/>